<dbReference type="PROSITE" id="PS51257">
    <property type="entry name" value="PROKAR_LIPOPROTEIN"/>
    <property type="match status" value="1"/>
</dbReference>
<gene>
    <name evidence="2" type="ORF">ICL07_09425</name>
</gene>
<dbReference type="EMBL" id="JACVFC010000001">
    <property type="protein sequence ID" value="MBC9930591.1"/>
    <property type="molecule type" value="Genomic_DNA"/>
</dbReference>
<evidence type="ECO:0000313" key="2">
    <source>
        <dbReference type="EMBL" id="MBC9930591.1"/>
    </source>
</evidence>
<sequence>MRKTGWSMGCMLLLLLVSCGTGRQQAALKEHVFVVNIVPDSVKLKAYLDYHAHIWPEVEAGFKKAGYHNITLYRYDHLLVMTVTVPEGADLAQMGKIAESYDPRCAEWNRLMDTYQQGIPGTAPQQKWVEVKPFYTFDHP</sequence>
<dbReference type="InterPro" id="IPR011008">
    <property type="entry name" value="Dimeric_a/b-barrel"/>
</dbReference>
<dbReference type="PANTHER" id="PTHR43239">
    <property type="entry name" value="UPF0734 PROTEIN DDB_G0273871/DDB_G0273177"/>
    <property type="match status" value="1"/>
</dbReference>
<dbReference type="Proteomes" id="UP000659124">
    <property type="component" value="Unassembled WGS sequence"/>
</dbReference>
<accession>A0ABR7TJC5</accession>
<feature type="chain" id="PRO_5047405878" evidence="1">
    <location>
        <begin position="27"/>
        <end position="140"/>
    </location>
</feature>
<organism evidence="2 3">
    <name type="scientific">Chitinophaga qingshengii</name>
    <dbReference type="NCBI Taxonomy" id="1569794"/>
    <lineage>
        <taxon>Bacteria</taxon>
        <taxon>Pseudomonadati</taxon>
        <taxon>Bacteroidota</taxon>
        <taxon>Chitinophagia</taxon>
        <taxon>Chitinophagales</taxon>
        <taxon>Chitinophagaceae</taxon>
        <taxon>Chitinophaga</taxon>
    </lineage>
</organism>
<keyword evidence="3" id="KW-1185">Reference proteome</keyword>
<dbReference type="PANTHER" id="PTHR43239:SF1">
    <property type="entry name" value="UPF0734 PROTEIN DDB_G0273871_DDB_G0273177"/>
    <property type="match status" value="1"/>
</dbReference>
<protein>
    <submittedName>
        <fullName evidence="2">L-rhamnose mutarotase</fullName>
    </submittedName>
</protein>
<proteinExistence type="predicted"/>
<reference evidence="2 3" key="1">
    <citation type="submission" date="2020-09" db="EMBL/GenBank/DDBJ databases">
        <title>Genome sequences of type strains of Chitinophaga qingshengii and Chitinophaga varians.</title>
        <authorList>
            <person name="Kittiwongwattana C."/>
        </authorList>
    </citation>
    <scope>NUCLEOTIDE SEQUENCE [LARGE SCALE GENOMIC DNA]</scope>
    <source>
        <strain evidence="2 3">JCM 30026</strain>
    </source>
</reference>
<dbReference type="SUPFAM" id="SSF54909">
    <property type="entry name" value="Dimeric alpha+beta barrel"/>
    <property type="match status" value="1"/>
</dbReference>
<name>A0ABR7TJC5_9BACT</name>
<keyword evidence="1" id="KW-0732">Signal</keyword>
<dbReference type="Pfam" id="PF05336">
    <property type="entry name" value="rhaM"/>
    <property type="match status" value="1"/>
</dbReference>
<dbReference type="RefSeq" id="WP_188087657.1">
    <property type="nucleotide sequence ID" value="NZ_JACVFC010000001.1"/>
</dbReference>
<feature type="signal peptide" evidence="1">
    <location>
        <begin position="1"/>
        <end position="26"/>
    </location>
</feature>
<dbReference type="Gene3D" id="3.30.70.100">
    <property type="match status" value="1"/>
</dbReference>
<dbReference type="InterPro" id="IPR052996">
    <property type="entry name" value="Carb_Metab_Mutarotase"/>
</dbReference>
<evidence type="ECO:0000256" key="1">
    <source>
        <dbReference type="SAM" id="SignalP"/>
    </source>
</evidence>
<comment type="caution">
    <text evidence="2">The sequence shown here is derived from an EMBL/GenBank/DDBJ whole genome shotgun (WGS) entry which is preliminary data.</text>
</comment>
<dbReference type="InterPro" id="IPR008000">
    <property type="entry name" value="Rham/fucose_mutarotase"/>
</dbReference>
<evidence type="ECO:0000313" key="3">
    <source>
        <dbReference type="Proteomes" id="UP000659124"/>
    </source>
</evidence>